<dbReference type="Pfam" id="PF09724">
    <property type="entry name" value="Dcc1"/>
    <property type="match status" value="1"/>
</dbReference>
<evidence type="ECO:0000256" key="3">
    <source>
        <dbReference type="ARBA" id="ARBA00022705"/>
    </source>
</evidence>
<dbReference type="GO" id="GO:0031390">
    <property type="term" value="C:Ctf18 RFC-like complex"/>
    <property type="evidence" value="ECO:0007669"/>
    <property type="project" value="InterPro"/>
</dbReference>
<dbReference type="GO" id="GO:0000775">
    <property type="term" value="C:chromosome, centromeric region"/>
    <property type="evidence" value="ECO:0007669"/>
    <property type="project" value="TreeGrafter"/>
</dbReference>
<sequence>METAKTRYSRTTEEIHKSLELAVIKESDLQNVTQILYSAQEHDIEKHIKLLELDEHLIEAIKKGDSLTFQGNKKDFAVLCTQNRTYDIREAGTSNSCLLVPKLNLFEQTKVNTDRIIKYYNVCGIFHTYYETKECKPKWEKLLNILEPTSFKGMEYESSICQELLYNWHRLQNEIQASENELIQALNDYLIVNIDGYFRLISFEFEVRSLTLMLDILEENSWALNEVDKEFTYESLKEFIFKSVFDAVFARYTQVSEKSKKDGTSLYRYNEEKCCKTLAKVLLAVSPTTEYKQFMKSWHIGTPEKIEPKEEYLKGIALIKWNNSTMTREVVSFPETNLPIDINERFNELFKAKNKWTVQEITPYIINLTTNKMNVNALLTKHARCSIINGIKYYSSKYGK</sequence>
<dbReference type="OrthoDB" id="5199543at2759"/>
<dbReference type="Proteomes" id="UP000242457">
    <property type="component" value="Unassembled WGS sequence"/>
</dbReference>
<dbReference type="EMBL" id="KZ288269">
    <property type="protein sequence ID" value="PBC30044.1"/>
    <property type="molecule type" value="Genomic_DNA"/>
</dbReference>
<name>A0A2A3EEY8_APICC</name>
<evidence type="ECO:0000313" key="5">
    <source>
        <dbReference type="Proteomes" id="UP000242457"/>
    </source>
</evidence>
<dbReference type="AlphaFoldDB" id="A0A2A3EEY8"/>
<reference evidence="4 5" key="1">
    <citation type="submission" date="2014-07" db="EMBL/GenBank/DDBJ databases">
        <title>Genomic and transcriptomic analysis on Apis cerana provide comprehensive insights into honey bee biology.</title>
        <authorList>
            <person name="Diao Q."/>
            <person name="Sun L."/>
            <person name="Zheng H."/>
            <person name="Zheng H."/>
            <person name="Xu S."/>
            <person name="Wang S."/>
            <person name="Zeng Z."/>
            <person name="Hu F."/>
            <person name="Su S."/>
            <person name="Wu J."/>
        </authorList>
    </citation>
    <scope>NUCLEOTIDE SEQUENCE [LARGE SCALE GENOMIC DNA]</scope>
    <source>
        <tissue evidence="4">Pupae without intestine</tissue>
    </source>
</reference>
<dbReference type="GO" id="GO:0000785">
    <property type="term" value="C:chromatin"/>
    <property type="evidence" value="ECO:0007669"/>
    <property type="project" value="TreeGrafter"/>
</dbReference>
<evidence type="ECO:0000313" key="4">
    <source>
        <dbReference type="EMBL" id="PBC30044.1"/>
    </source>
</evidence>
<accession>A0A2A3EEY8</accession>
<dbReference type="PANTHER" id="PTHR13395">
    <property type="entry name" value="SISTER CHROMATID COHESION PROTEIN DCC1-RELATED"/>
    <property type="match status" value="1"/>
</dbReference>
<keyword evidence="3" id="KW-0235">DNA replication</keyword>
<protein>
    <recommendedName>
        <fullName evidence="2">Sister chromatid cohesion protein DCC1</fullName>
    </recommendedName>
</protein>
<comment type="similarity">
    <text evidence="1">Belongs to the DCC1 family.</text>
</comment>
<dbReference type="PANTHER" id="PTHR13395:SF6">
    <property type="entry name" value="SISTER CHROMATID COHESION PROTEIN DCC1"/>
    <property type="match status" value="1"/>
</dbReference>
<keyword evidence="5" id="KW-1185">Reference proteome</keyword>
<dbReference type="InterPro" id="IPR019128">
    <property type="entry name" value="Dcc1"/>
</dbReference>
<dbReference type="GO" id="GO:0006260">
    <property type="term" value="P:DNA replication"/>
    <property type="evidence" value="ECO:0007669"/>
    <property type="project" value="UniProtKB-KW"/>
</dbReference>
<dbReference type="STRING" id="94128.A0A2A3EEY8"/>
<proteinExistence type="inferred from homology"/>
<evidence type="ECO:0000256" key="1">
    <source>
        <dbReference type="ARBA" id="ARBA00007017"/>
    </source>
</evidence>
<organism evidence="4 5">
    <name type="scientific">Apis cerana cerana</name>
    <name type="common">Oriental honeybee</name>
    <dbReference type="NCBI Taxonomy" id="94128"/>
    <lineage>
        <taxon>Eukaryota</taxon>
        <taxon>Metazoa</taxon>
        <taxon>Ecdysozoa</taxon>
        <taxon>Arthropoda</taxon>
        <taxon>Hexapoda</taxon>
        <taxon>Insecta</taxon>
        <taxon>Pterygota</taxon>
        <taxon>Neoptera</taxon>
        <taxon>Endopterygota</taxon>
        <taxon>Hymenoptera</taxon>
        <taxon>Apocrita</taxon>
        <taxon>Aculeata</taxon>
        <taxon>Apoidea</taxon>
        <taxon>Anthophila</taxon>
        <taxon>Apidae</taxon>
        <taxon>Apis</taxon>
    </lineage>
</organism>
<evidence type="ECO:0000256" key="2">
    <source>
        <dbReference type="ARBA" id="ARBA00017682"/>
    </source>
</evidence>
<gene>
    <name evidence="4" type="ORF">APICC_02976</name>
</gene>
<dbReference type="GO" id="GO:0034088">
    <property type="term" value="P:maintenance of mitotic sister chromatid cohesion"/>
    <property type="evidence" value="ECO:0007669"/>
    <property type="project" value="TreeGrafter"/>
</dbReference>